<sequence length="80" mass="9159">MLATRISSLRRTPVLVARLARPYSDGRSKGFSRREEAEEGKHAKDKEREQLKKLRAQIDAKKAELEALEKEHSETAEKAK</sequence>
<feature type="compositionally biased region" description="Basic and acidic residues" evidence="1">
    <location>
        <begin position="24"/>
        <end position="49"/>
    </location>
</feature>
<dbReference type="EMBL" id="SGPK01000152">
    <property type="protein sequence ID" value="THH07248.1"/>
    <property type="molecule type" value="Genomic_DNA"/>
</dbReference>
<feature type="region of interest" description="Disordered" evidence="1">
    <location>
        <begin position="21"/>
        <end position="49"/>
    </location>
</feature>
<evidence type="ECO:0008006" key="4">
    <source>
        <dbReference type="Google" id="ProtNLM"/>
    </source>
</evidence>
<proteinExistence type="predicted"/>
<evidence type="ECO:0000313" key="2">
    <source>
        <dbReference type="EMBL" id="THH07248.1"/>
    </source>
</evidence>
<accession>A0A4S4L8S2</accession>
<comment type="caution">
    <text evidence="2">The sequence shown here is derived from an EMBL/GenBank/DDBJ whole genome shotgun (WGS) entry which is preliminary data.</text>
</comment>
<dbReference type="AlphaFoldDB" id="A0A4S4L8S2"/>
<gene>
    <name evidence="2" type="ORF">EW145_g3517</name>
</gene>
<organism evidence="2 3">
    <name type="scientific">Phellinidium pouzarii</name>
    <dbReference type="NCBI Taxonomy" id="167371"/>
    <lineage>
        <taxon>Eukaryota</taxon>
        <taxon>Fungi</taxon>
        <taxon>Dikarya</taxon>
        <taxon>Basidiomycota</taxon>
        <taxon>Agaricomycotina</taxon>
        <taxon>Agaricomycetes</taxon>
        <taxon>Hymenochaetales</taxon>
        <taxon>Hymenochaetaceae</taxon>
        <taxon>Phellinidium</taxon>
    </lineage>
</organism>
<reference evidence="2 3" key="1">
    <citation type="submission" date="2019-02" db="EMBL/GenBank/DDBJ databases">
        <title>Genome sequencing of the rare red list fungi Phellinidium pouzarii.</title>
        <authorList>
            <person name="Buettner E."/>
            <person name="Kellner H."/>
        </authorList>
    </citation>
    <scope>NUCLEOTIDE SEQUENCE [LARGE SCALE GENOMIC DNA]</scope>
    <source>
        <strain evidence="2 3">DSM 108285</strain>
    </source>
</reference>
<dbReference type="OrthoDB" id="5532350at2759"/>
<keyword evidence="3" id="KW-1185">Reference proteome</keyword>
<name>A0A4S4L8S2_9AGAM</name>
<evidence type="ECO:0000313" key="3">
    <source>
        <dbReference type="Proteomes" id="UP000308199"/>
    </source>
</evidence>
<protein>
    <recommendedName>
        <fullName evidence="4">ATPase inhibitor, mitochondrial</fullName>
    </recommendedName>
</protein>
<dbReference type="Proteomes" id="UP000308199">
    <property type="component" value="Unassembled WGS sequence"/>
</dbReference>
<evidence type="ECO:0000256" key="1">
    <source>
        <dbReference type="SAM" id="MobiDB-lite"/>
    </source>
</evidence>